<dbReference type="SUPFAM" id="SSF57667">
    <property type="entry name" value="beta-beta-alpha zinc fingers"/>
    <property type="match status" value="1"/>
</dbReference>
<dbReference type="Pfam" id="PF13815">
    <property type="entry name" value="Dzip-like_N"/>
    <property type="match status" value="1"/>
</dbReference>
<reference evidence="5" key="1">
    <citation type="submission" date="2013-10" db="EMBL/GenBank/DDBJ databases">
        <title>Genome sequencing of Onchocerca volvulus.</title>
        <authorList>
            <person name="Cotton J."/>
            <person name="Tsai J."/>
            <person name="Stanley E."/>
            <person name="Tracey A."/>
            <person name="Holroyd N."/>
            <person name="Lustigman S."/>
            <person name="Berriman M."/>
        </authorList>
    </citation>
    <scope>NUCLEOTIDE SEQUENCE</scope>
</reference>
<accession>A0A8R1XZV6</accession>
<dbReference type="InterPro" id="IPR032714">
    <property type="entry name" value="DZIP1_N"/>
</dbReference>
<dbReference type="AlphaFoldDB" id="A0A8R1XZV6"/>
<reference evidence="4" key="2">
    <citation type="submission" date="2022-06" db="UniProtKB">
        <authorList>
            <consortium name="EnsemblMetazoa"/>
        </authorList>
    </citation>
    <scope>IDENTIFICATION</scope>
</reference>
<dbReference type="InterPro" id="IPR013087">
    <property type="entry name" value="Znf_C2H2_type"/>
</dbReference>
<evidence type="ECO:0000313" key="4">
    <source>
        <dbReference type="EnsemblMetazoa" id="OVOC849.1"/>
    </source>
</evidence>
<dbReference type="PROSITE" id="PS00028">
    <property type="entry name" value="ZINC_FINGER_C2H2_1"/>
    <property type="match status" value="1"/>
</dbReference>
<keyword evidence="1" id="KW-0863">Zinc-finger</keyword>
<dbReference type="PROSITE" id="PS50157">
    <property type="entry name" value="ZINC_FINGER_C2H2_2"/>
    <property type="match status" value="1"/>
</dbReference>
<feature type="coiled-coil region" evidence="2">
    <location>
        <begin position="90"/>
        <end position="117"/>
    </location>
</feature>
<sequence>MQVFFLSRTQLLSTHRSADEISLSLLEEGIGSYDVLQKALPSVVLSKIDQTVEIRCEKILNYIDDDCTVERLLKVFRIAQLQIEYVLKTQAELVKQMEELQNRLKFVSTENSKLRKELTSGPETINSLFKCDRCDKLFLRSTFLYSHMKRKHKDEEHCDNE</sequence>
<keyword evidence="1" id="KW-0479">Metal-binding</keyword>
<evidence type="ECO:0000313" key="5">
    <source>
        <dbReference type="Proteomes" id="UP000024404"/>
    </source>
</evidence>
<evidence type="ECO:0000259" key="3">
    <source>
        <dbReference type="PROSITE" id="PS50157"/>
    </source>
</evidence>
<dbReference type="OMA" id="HFERRHP"/>
<keyword evidence="2" id="KW-0175">Coiled coil</keyword>
<evidence type="ECO:0000256" key="1">
    <source>
        <dbReference type="PROSITE-ProRule" id="PRU00042"/>
    </source>
</evidence>
<keyword evidence="5" id="KW-1185">Reference proteome</keyword>
<feature type="domain" description="C2H2-type" evidence="3">
    <location>
        <begin position="129"/>
        <end position="157"/>
    </location>
</feature>
<name>A0A8R1XZV6_ONCVO</name>
<dbReference type="EnsemblMetazoa" id="OVOC849.1">
    <property type="protein sequence ID" value="OVOC849.1"/>
    <property type="gene ID" value="WBGene00237658"/>
</dbReference>
<dbReference type="Proteomes" id="UP000024404">
    <property type="component" value="Unassembled WGS sequence"/>
</dbReference>
<dbReference type="EMBL" id="CMVM020000023">
    <property type="status" value="NOT_ANNOTATED_CDS"/>
    <property type="molecule type" value="Genomic_DNA"/>
</dbReference>
<protein>
    <submittedName>
        <fullName evidence="4">C2H2-type domain-containing protein</fullName>
    </submittedName>
</protein>
<proteinExistence type="predicted"/>
<dbReference type="InterPro" id="IPR036236">
    <property type="entry name" value="Znf_C2H2_sf"/>
</dbReference>
<keyword evidence="1" id="KW-0862">Zinc</keyword>
<dbReference type="GO" id="GO:0008270">
    <property type="term" value="F:zinc ion binding"/>
    <property type="evidence" value="ECO:0007669"/>
    <property type="project" value="UniProtKB-KW"/>
</dbReference>
<dbReference type="Gene3D" id="3.30.160.60">
    <property type="entry name" value="Classic Zinc Finger"/>
    <property type="match status" value="1"/>
</dbReference>
<organism evidence="4 5">
    <name type="scientific">Onchocerca volvulus</name>
    <dbReference type="NCBI Taxonomy" id="6282"/>
    <lineage>
        <taxon>Eukaryota</taxon>
        <taxon>Metazoa</taxon>
        <taxon>Ecdysozoa</taxon>
        <taxon>Nematoda</taxon>
        <taxon>Chromadorea</taxon>
        <taxon>Rhabditida</taxon>
        <taxon>Spirurina</taxon>
        <taxon>Spiruromorpha</taxon>
        <taxon>Filarioidea</taxon>
        <taxon>Onchocercidae</taxon>
        <taxon>Onchocerca</taxon>
    </lineage>
</organism>
<evidence type="ECO:0000256" key="2">
    <source>
        <dbReference type="SAM" id="Coils"/>
    </source>
</evidence>